<dbReference type="RefSeq" id="WP_182385373.1">
    <property type="nucleotide sequence ID" value="NZ_CP059833.1"/>
</dbReference>
<dbReference type="Proteomes" id="UP000515570">
    <property type="component" value="Chromosome"/>
</dbReference>
<dbReference type="EMBL" id="CP059833">
    <property type="protein sequence ID" value="QMV84565.1"/>
    <property type="molecule type" value="Genomic_DNA"/>
</dbReference>
<sequence length="48" mass="4991">MLSAELITSTADFAIDLFQPILTLGETLKPLGNVASAIASIAKVFGLK</sequence>
<evidence type="ECO:0000313" key="2">
    <source>
        <dbReference type="Proteomes" id="UP000515570"/>
    </source>
</evidence>
<gene>
    <name evidence="1" type="ORF">HW450_09360</name>
</gene>
<evidence type="ECO:0000313" key="1">
    <source>
        <dbReference type="EMBL" id="QMV84565.1"/>
    </source>
</evidence>
<organism evidence="1 2">
    <name type="scientific">Corynebacterium hindlerae</name>
    <dbReference type="NCBI Taxonomy" id="699041"/>
    <lineage>
        <taxon>Bacteria</taxon>
        <taxon>Bacillati</taxon>
        <taxon>Actinomycetota</taxon>
        <taxon>Actinomycetes</taxon>
        <taxon>Mycobacteriales</taxon>
        <taxon>Corynebacteriaceae</taxon>
        <taxon>Corynebacterium</taxon>
    </lineage>
</organism>
<dbReference type="AlphaFoldDB" id="A0A7G5FD74"/>
<reference evidence="1 2" key="1">
    <citation type="submission" date="2020-07" db="EMBL/GenBank/DDBJ databases">
        <title>non toxigenic Corynebacterium sp. nov from a clinical source.</title>
        <authorList>
            <person name="Bernier A.-M."/>
            <person name="Bernard K."/>
        </authorList>
    </citation>
    <scope>NUCLEOTIDE SEQUENCE [LARGE SCALE GENOMIC DNA]</scope>
    <source>
        <strain evidence="2">NML 93-0612</strain>
    </source>
</reference>
<name>A0A7G5FD74_9CORY</name>
<protein>
    <submittedName>
        <fullName evidence="1">Uncharacterized protein</fullName>
    </submittedName>
</protein>
<accession>A0A7G5FD74</accession>
<proteinExistence type="predicted"/>
<keyword evidence="2" id="KW-1185">Reference proteome</keyword>